<comment type="caution">
    <text evidence="2">The sequence shown here is derived from an EMBL/GenBank/DDBJ whole genome shotgun (WGS) entry which is preliminary data.</text>
</comment>
<dbReference type="EMBL" id="SJOL01007418">
    <property type="protein sequence ID" value="TGZ62649.1"/>
    <property type="molecule type" value="Genomic_DNA"/>
</dbReference>
<evidence type="ECO:0000256" key="1">
    <source>
        <dbReference type="SAM" id="SignalP"/>
    </source>
</evidence>
<evidence type="ECO:0000313" key="3">
    <source>
        <dbReference type="Proteomes" id="UP000308267"/>
    </source>
</evidence>
<dbReference type="EMBL" id="SJOL01007418">
    <property type="protein sequence ID" value="TGZ62652.1"/>
    <property type="molecule type" value="Genomic_DNA"/>
</dbReference>
<reference evidence="2 3" key="1">
    <citation type="journal article" date="2019" name="BMC Genomics">
        <title>New insights from Opisthorchis felineus genome: update on genomics of the epidemiologically important liver flukes.</title>
        <authorList>
            <person name="Ershov N.I."/>
            <person name="Mordvinov V.A."/>
            <person name="Prokhortchouk E.B."/>
            <person name="Pakharukova M.Y."/>
            <person name="Gunbin K.V."/>
            <person name="Ustyantsev K."/>
            <person name="Genaev M.A."/>
            <person name="Blinov A.G."/>
            <person name="Mazur A."/>
            <person name="Boulygina E."/>
            <person name="Tsygankova S."/>
            <person name="Khrameeva E."/>
            <person name="Chekanov N."/>
            <person name="Fan G."/>
            <person name="Xiao A."/>
            <person name="Zhang H."/>
            <person name="Xu X."/>
            <person name="Yang H."/>
            <person name="Solovyev V."/>
            <person name="Lee S.M."/>
            <person name="Liu X."/>
            <person name="Afonnikov D.A."/>
            <person name="Skryabin K.G."/>
        </authorList>
    </citation>
    <scope>NUCLEOTIDE SEQUENCE [LARGE SCALE GENOMIC DNA]</scope>
    <source>
        <strain evidence="2">AK-0245</strain>
        <tissue evidence="2">Whole organism</tissue>
    </source>
</reference>
<sequence length="122" mass="13833">MLRFRTIKPQAIGLVIFCISSVLAAKNKGCDKCLDKCWNQHGSHWYHLHQCQDNCVLKTLKRCENKCDDHSSLPEYGLICRAACREEAHFRCFALCGERNASGSCKTECIRNYGSKAFQLSA</sequence>
<protein>
    <submittedName>
        <fullName evidence="2">Uncharacterized protein</fullName>
    </submittedName>
</protein>
<proteinExistence type="predicted"/>
<feature type="signal peptide" evidence="1">
    <location>
        <begin position="1"/>
        <end position="24"/>
    </location>
</feature>
<dbReference type="AlphaFoldDB" id="A0A4S2LGF9"/>
<name>A0A4S2LGF9_OPIFE</name>
<feature type="chain" id="PRO_5036121958" evidence="1">
    <location>
        <begin position="25"/>
        <end position="122"/>
    </location>
</feature>
<organism evidence="2 3">
    <name type="scientific">Opisthorchis felineus</name>
    <dbReference type="NCBI Taxonomy" id="147828"/>
    <lineage>
        <taxon>Eukaryota</taxon>
        <taxon>Metazoa</taxon>
        <taxon>Spiralia</taxon>
        <taxon>Lophotrochozoa</taxon>
        <taxon>Platyhelminthes</taxon>
        <taxon>Trematoda</taxon>
        <taxon>Digenea</taxon>
        <taxon>Opisthorchiida</taxon>
        <taxon>Opisthorchiata</taxon>
        <taxon>Opisthorchiidae</taxon>
        <taxon>Opisthorchis</taxon>
    </lineage>
</organism>
<evidence type="ECO:0000313" key="2">
    <source>
        <dbReference type="EMBL" id="TGZ62652.1"/>
    </source>
</evidence>
<keyword evidence="3" id="KW-1185">Reference proteome</keyword>
<dbReference type="Proteomes" id="UP000308267">
    <property type="component" value="Unassembled WGS sequence"/>
</dbReference>
<accession>A0A4S2LGF9</accession>
<gene>
    <name evidence="2" type="ORF">CRM22_007316</name>
</gene>
<keyword evidence="1" id="KW-0732">Signal</keyword>